<evidence type="ECO:0000313" key="3">
    <source>
        <dbReference type="Proteomes" id="UP000095281"/>
    </source>
</evidence>
<feature type="compositionally biased region" description="Basic and acidic residues" evidence="2">
    <location>
        <begin position="32"/>
        <end position="41"/>
    </location>
</feature>
<protein>
    <submittedName>
        <fullName evidence="4">SWI5-dependent HO expression protein 3</fullName>
    </submittedName>
</protein>
<dbReference type="AlphaFoldDB" id="A0A1I8C0G5"/>
<evidence type="ECO:0000256" key="1">
    <source>
        <dbReference type="SAM" id="Coils"/>
    </source>
</evidence>
<proteinExistence type="predicted"/>
<keyword evidence="3" id="KW-1185">Reference proteome</keyword>
<accession>A0A1I8C0G5</accession>
<dbReference type="WBParaSite" id="MhA1_Contig832.frz3.gene9">
    <property type="protein sequence ID" value="MhA1_Contig832.frz3.gene9"/>
    <property type="gene ID" value="MhA1_Contig832.frz3.gene9"/>
</dbReference>
<feature type="coiled-coil region" evidence="1">
    <location>
        <begin position="128"/>
        <end position="169"/>
    </location>
</feature>
<evidence type="ECO:0000313" key="4">
    <source>
        <dbReference type="WBParaSite" id="MhA1_Contig832.frz3.gene9"/>
    </source>
</evidence>
<reference evidence="4" key="1">
    <citation type="submission" date="2016-11" db="UniProtKB">
        <authorList>
            <consortium name="WormBaseParasite"/>
        </authorList>
    </citation>
    <scope>IDENTIFICATION</scope>
</reference>
<feature type="region of interest" description="Disordered" evidence="2">
    <location>
        <begin position="1"/>
        <end position="70"/>
    </location>
</feature>
<feature type="compositionally biased region" description="Low complexity" evidence="2">
    <location>
        <begin position="52"/>
        <end position="70"/>
    </location>
</feature>
<sequence length="315" mass="36618">MSYQGSSSISNGRRYDDVRKIPIPSKYHKSSKKDGKEESRHSNNLNYLHGGSSSSAQKSSYESRNESLSQQLGAAQSQVIRLETELSNTNTAKSYAESRLLTLQREYNAVVKRNAEIVEVMKTLEIGVETLQQEKVALVSERDELKAKLDASENNSRMLSEQVTFLNERNTTLSKKCVDLLDGSKDIREKVALYENELKRIKPRYEEMEANFDAINENNRNYSTRINMFEMRERIWIKEKTEMEERQKQNVENWQKIIADIRTKHEAEMSRFRQQHQQQQPPMVMGISKAEKDKMDRHSVSFLLFLNIKLGDLVI</sequence>
<feature type="compositionally biased region" description="Polar residues" evidence="2">
    <location>
        <begin position="1"/>
        <end position="11"/>
    </location>
</feature>
<evidence type="ECO:0000256" key="2">
    <source>
        <dbReference type="SAM" id="MobiDB-lite"/>
    </source>
</evidence>
<keyword evidence="1" id="KW-0175">Coiled coil</keyword>
<dbReference type="Proteomes" id="UP000095281">
    <property type="component" value="Unplaced"/>
</dbReference>
<name>A0A1I8C0G5_MELHA</name>
<organism evidence="3 4">
    <name type="scientific">Meloidogyne hapla</name>
    <name type="common">Root-knot nematode worm</name>
    <dbReference type="NCBI Taxonomy" id="6305"/>
    <lineage>
        <taxon>Eukaryota</taxon>
        <taxon>Metazoa</taxon>
        <taxon>Ecdysozoa</taxon>
        <taxon>Nematoda</taxon>
        <taxon>Chromadorea</taxon>
        <taxon>Rhabditida</taxon>
        <taxon>Tylenchina</taxon>
        <taxon>Tylenchomorpha</taxon>
        <taxon>Tylenchoidea</taxon>
        <taxon>Meloidogynidae</taxon>
        <taxon>Meloidogyninae</taxon>
        <taxon>Meloidogyne</taxon>
    </lineage>
</organism>